<feature type="region of interest" description="Disordered" evidence="1">
    <location>
        <begin position="363"/>
        <end position="436"/>
    </location>
</feature>
<dbReference type="OrthoDB" id="3238562at2759"/>
<dbReference type="InterPro" id="IPR015943">
    <property type="entry name" value="WD40/YVTN_repeat-like_dom_sf"/>
</dbReference>
<sequence length="483" mass="53398">MRRPFHLFIFPTTREPPAMYTLKATILEHKAPINCLTFSDDGYLASGDDDGTLLITEAEAAIDEGGVAEVPDRYHFIDSITALLWMPGHCILVGLANCELHFLSLKNDQSYILNVKPSEYEDLEKAWKDSMQINSLAFDESTDRVAVAIGIWLTVFRLNEPIAKRLSIRPLSDIDWKAAVPAKGLSSEVRSLHFLPEGKGLLVTYLEEGIRCYDLSTCTEVWHVLARSYRIGRSAVDASGRYLVCSNLYDGLDIYDLEERCHIRTIHDEPDLGNNVVIPVIFIEDDTHILSGTTRGKVPISSTTDSSYLVQLDHGRDVIQSIAHLDGDYIATGGTNLVGGYAPVTLWERMSFDAPRSYVSKAISTQTQQDQEFARGQTTQASTRECASSTSTSEPSQPSELRSRINNHQSASGSTSSVEPEALEDDRRLGTEDTVERTGAPMLDGFTSFCCLGLVAVLLVILWEPNRGESYPPLQGLPAFVDV</sequence>
<dbReference type="Proteomes" id="UP000521943">
    <property type="component" value="Unassembled WGS sequence"/>
</dbReference>
<feature type="compositionally biased region" description="Polar residues" evidence="1">
    <location>
        <begin position="404"/>
        <end position="418"/>
    </location>
</feature>
<reference evidence="2 3" key="1">
    <citation type="submission" date="2020-07" db="EMBL/GenBank/DDBJ databases">
        <title>Comparative genomics of pyrophilous fungi reveals a link between fire events and developmental genes.</title>
        <authorList>
            <consortium name="DOE Joint Genome Institute"/>
            <person name="Steindorff A.S."/>
            <person name="Carver A."/>
            <person name="Calhoun S."/>
            <person name="Stillman K."/>
            <person name="Liu H."/>
            <person name="Lipzen A."/>
            <person name="Pangilinan J."/>
            <person name="Labutti K."/>
            <person name="Bruns T.D."/>
            <person name="Grigoriev I.V."/>
        </authorList>
    </citation>
    <scope>NUCLEOTIDE SEQUENCE [LARGE SCALE GENOMIC DNA]</scope>
    <source>
        <strain evidence="2 3">CBS 144469</strain>
    </source>
</reference>
<organism evidence="2 3">
    <name type="scientific">Ephemerocybe angulata</name>
    <dbReference type="NCBI Taxonomy" id="980116"/>
    <lineage>
        <taxon>Eukaryota</taxon>
        <taxon>Fungi</taxon>
        <taxon>Dikarya</taxon>
        <taxon>Basidiomycota</taxon>
        <taxon>Agaricomycotina</taxon>
        <taxon>Agaricomycetes</taxon>
        <taxon>Agaricomycetidae</taxon>
        <taxon>Agaricales</taxon>
        <taxon>Agaricineae</taxon>
        <taxon>Psathyrellaceae</taxon>
        <taxon>Ephemerocybe</taxon>
    </lineage>
</organism>
<dbReference type="SMART" id="SM00320">
    <property type="entry name" value="WD40"/>
    <property type="match status" value="3"/>
</dbReference>
<dbReference type="InterPro" id="IPR001680">
    <property type="entry name" value="WD40_rpt"/>
</dbReference>
<evidence type="ECO:0000256" key="1">
    <source>
        <dbReference type="SAM" id="MobiDB-lite"/>
    </source>
</evidence>
<evidence type="ECO:0000313" key="2">
    <source>
        <dbReference type="EMBL" id="KAF6751278.1"/>
    </source>
</evidence>
<protein>
    <submittedName>
        <fullName evidence="2">WD40-repeat-containing domain protein</fullName>
    </submittedName>
</protein>
<feature type="compositionally biased region" description="Basic and acidic residues" evidence="1">
    <location>
        <begin position="425"/>
        <end position="436"/>
    </location>
</feature>
<dbReference type="AlphaFoldDB" id="A0A8H6M0U2"/>
<gene>
    <name evidence="2" type="ORF">DFP72DRAFT_907971</name>
</gene>
<comment type="caution">
    <text evidence="2">The sequence shown here is derived from an EMBL/GenBank/DDBJ whole genome shotgun (WGS) entry which is preliminary data.</text>
</comment>
<keyword evidence="3" id="KW-1185">Reference proteome</keyword>
<proteinExistence type="predicted"/>
<evidence type="ECO:0000313" key="3">
    <source>
        <dbReference type="Proteomes" id="UP000521943"/>
    </source>
</evidence>
<dbReference type="EMBL" id="JACGCI010000051">
    <property type="protein sequence ID" value="KAF6751278.1"/>
    <property type="molecule type" value="Genomic_DNA"/>
</dbReference>
<feature type="compositionally biased region" description="Polar residues" evidence="1">
    <location>
        <begin position="363"/>
        <end position="387"/>
    </location>
</feature>
<dbReference type="InterPro" id="IPR036322">
    <property type="entry name" value="WD40_repeat_dom_sf"/>
</dbReference>
<dbReference type="Gene3D" id="2.130.10.10">
    <property type="entry name" value="YVTN repeat-like/Quinoprotein amine dehydrogenase"/>
    <property type="match status" value="2"/>
</dbReference>
<dbReference type="Pfam" id="PF00400">
    <property type="entry name" value="WD40"/>
    <property type="match status" value="1"/>
</dbReference>
<dbReference type="SUPFAM" id="SSF50978">
    <property type="entry name" value="WD40 repeat-like"/>
    <property type="match status" value="1"/>
</dbReference>
<accession>A0A8H6M0U2</accession>
<name>A0A8H6M0U2_9AGAR</name>
<feature type="compositionally biased region" description="Low complexity" evidence="1">
    <location>
        <begin position="388"/>
        <end position="400"/>
    </location>
</feature>